<dbReference type="InterPro" id="IPR033712">
    <property type="entry name" value="Pumilio_RNA-bd"/>
</dbReference>
<feature type="repeat" description="Pumilio" evidence="5">
    <location>
        <begin position="380"/>
        <end position="415"/>
    </location>
</feature>
<feature type="repeat" description="Pumilio" evidence="5">
    <location>
        <begin position="452"/>
        <end position="492"/>
    </location>
</feature>
<reference evidence="8 9" key="1">
    <citation type="journal article" date="2024" name="Plant J.">
        <title>Genome sequences and population genomics reveal climatic adaptation and genomic divergence between two closely related sweetgum species.</title>
        <authorList>
            <person name="Xu W.Q."/>
            <person name="Ren C.Q."/>
            <person name="Zhang X.Y."/>
            <person name="Comes H.P."/>
            <person name="Liu X.H."/>
            <person name="Li Y.G."/>
            <person name="Kettle C.J."/>
            <person name="Jalonen R."/>
            <person name="Gaisberger H."/>
            <person name="Ma Y.Z."/>
            <person name="Qiu Y.X."/>
        </authorList>
    </citation>
    <scope>NUCLEOTIDE SEQUENCE [LARGE SCALE GENOMIC DNA]</scope>
    <source>
        <strain evidence="8">Hangzhou</strain>
    </source>
</reference>
<dbReference type="FunFam" id="1.25.10.10:FF:000237">
    <property type="entry name" value="Pumilio homolog 9"/>
    <property type="match status" value="1"/>
</dbReference>
<comment type="caution">
    <text evidence="8">The sequence shown here is derived from an EMBL/GenBank/DDBJ whole genome shotgun (WGS) entry which is preliminary data.</text>
</comment>
<dbReference type="SUPFAM" id="SSF48371">
    <property type="entry name" value="ARM repeat"/>
    <property type="match status" value="1"/>
</dbReference>
<dbReference type="GO" id="GO:0006417">
    <property type="term" value="P:regulation of translation"/>
    <property type="evidence" value="ECO:0007669"/>
    <property type="project" value="UniProtKB-KW"/>
</dbReference>
<evidence type="ECO:0000313" key="8">
    <source>
        <dbReference type="EMBL" id="KAK9270001.1"/>
    </source>
</evidence>
<dbReference type="InterPro" id="IPR001313">
    <property type="entry name" value="Pumilio_RNA-bd_rpt"/>
</dbReference>
<comment type="function">
    <text evidence="4">Sequence-specific RNA-binding protein that regulates translation and mRNA stability by binding the 3'-UTR of target mRNAs.</text>
</comment>
<feature type="region of interest" description="Disordered" evidence="6">
    <location>
        <begin position="1"/>
        <end position="44"/>
    </location>
</feature>
<organism evidence="8 9">
    <name type="scientific">Liquidambar formosana</name>
    <name type="common">Formosan gum</name>
    <dbReference type="NCBI Taxonomy" id="63359"/>
    <lineage>
        <taxon>Eukaryota</taxon>
        <taxon>Viridiplantae</taxon>
        <taxon>Streptophyta</taxon>
        <taxon>Embryophyta</taxon>
        <taxon>Tracheophyta</taxon>
        <taxon>Spermatophyta</taxon>
        <taxon>Magnoliopsida</taxon>
        <taxon>eudicotyledons</taxon>
        <taxon>Gunneridae</taxon>
        <taxon>Pentapetalae</taxon>
        <taxon>Saxifragales</taxon>
        <taxon>Altingiaceae</taxon>
        <taxon>Liquidambar</taxon>
    </lineage>
</organism>
<accession>A0AAP0R8J0</accession>
<dbReference type="PANTHER" id="PTHR12537">
    <property type="entry name" value="RNA BINDING PROTEIN PUMILIO-RELATED"/>
    <property type="match status" value="1"/>
</dbReference>
<evidence type="ECO:0000256" key="6">
    <source>
        <dbReference type="SAM" id="MobiDB-lite"/>
    </source>
</evidence>
<keyword evidence="1" id="KW-0677">Repeat</keyword>
<keyword evidence="9" id="KW-1185">Reference proteome</keyword>
<dbReference type="InterPro" id="IPR033133">
    <property type="entry name" value="PUM-HD"/>
</dbReference>
<keyword evidence="3" id="KW-0694">RNA-binding</keyword>
<evidence type="ECO:0000256" key="3">
    <source>
        <dbReference type="ARBA" id="ARBA00022884"/>
    </source>
</evidence>
<dbReference type="Pfam" id="PF00806">
    <property type="entry name" value="PUF"/>
    <property type="match status" value="8"/>
</dbReference>
<evidence type="ECO:0000259" key="7">
    <source>
        <dbReference type="PROSITE" id="PS50303"/>
    </source>
</evidence>
<feature type="repeat" description="Pumilio" evidence="5">
    <location>
        <begin position="416"/>
        <end position="451"/>
    </location>
</feature>
<evidence type="ECO:0000313" key="9">
    <source>
        <dbReference type="Proteomes" id="UP001415857"/>
    </source>
</evidence>
<dbReference type="EMBL" id="JBBPBK010000014">
    <property type="protein sequence ID" value="KAK9270001.1"/>
    <property type="molecule type" value="Genomic_DNA"/>
</dbReference>
<feature type="compositionally biased region" description="Polar residues" evidence="6">
    <location>
        <begin position="30"/>
        <end position="44"/>
    </location>
</feature>
<dbReference type="GO" id="GO:0003729">
    <property type="term" value="F:mRNA binding"/>
    <property type="evidence" value="ECO:0007669"/>
    <property type="project" value="TreeGrafter"/>
</dbReference>
<proteinExistence type="predicted"/>
<dbReference type="Gene3D" id="1.25.10.10">
    <property type="entry name" value="Leucine-rich Repeat Variant"/>
    <property type="match status" value="1"/>
</dbReference>
<dbReference type="SMART" id="SM00025">
    <property type="entry name" value="Pumilio"/>
    <property type="match status" value="8"/>
</dbReference>
<name>A0AAP0R8J0_LIQFO</name>
<feature type="domain" description="PUM-HD" evidence="7">
    <location>
        <begin position="359"/>
        <end position="695"/>
    </location>
</feature>
<dbReference type="PANTHER" id="PTHR12537:SF13">
    <property type="entry name" value="PUMILIO HOMOLOGY DOMAIN FAMILY MEMBER 4"/>
    <property type="match status" value="1"/>
</dbReference>
<dbReference type="Proteomes" id="UP001415857">
    <property type="component" value="Unassembled WGS sequence"/>
</dbReference>
<sequence length="695" mass="78143">MSGSPPGSRVPLQPDYSRSSSFSGGFCSSDENISPSPTPLEKSTYQTPSLHYFNRMWLDSKPPDSVIVKNANDYMLDEHGLSENLYRMSIRDEQKDCANIRQFQRDPDGYGFSGRSFKPLNVEKYDPCEGLKNGVSEYGGFQSSICGGHMSFGNGMKSALVGLPQGFKAGNSMGSYVTQNQSNALYSDPSCYKNQVNYLLEQRKEQGSSCYRRGIQSQNPSINRPHLNEDLFCSQRSGMVSNGEKGILNSLNSYQSMHPKLALGVENPPYNSSMLKERTRASKVPQSLLAMKSARDLEAFRCEDSLIIQGKSSNYVINKGCDLSRGHKKGSCDEAASWNLREKSLKLDMRSQSGGVHENDQSPISDCPLLLQPNYTSLAEVQGYIYFLAKDQQGCRFLQGMFDGGKCEDVRIIFNEIIDHVVELMMNPFGNYLMQKLLDVCNEEQRMQIVRMVTREPGQLVRISLNTHGTRVVQKLIETLKTRQQISSVILEIEMGFLDLSKDLNGNHVVQRCLQCLNNEDNKFIFDAATKFCVDIATHRHGCCVLQKCITHSTGERREKLVSEISANGLLLAQDAFGNYVVQYIIELEIPSATANLISQFKGNYVHLSMQKFSSHVVEKCLRYFDECRIIHELLSASNFEQLLQDPYANYVIQSALEVTKGPLHASLVEAVKPHTILRTSPYCKRIFSRNLLKK</sequence>
<feature type="compositionally biased region" description="Low complexity" evidence="6">
    <location>
        <begin position="17"/>
        <end position="29"/>
    </location>
</feature>
<feature type="repeat" description="Pumilio" evidence="5">
    <location>
        <begin position="633"/>
        <end position="670"/>
    </location>
</feature>
<evidence type="ECO:0000256" key="4">
    <source>
        <dbReference type="ARBA" id="ARBA00058490"/>
    </source>
</evidence>
<dbReference type="CDD" id="cd07920">
    <property type="entry name" value="Pumilio"/>
    <property type="match status" value="1"/>
</dbReference>
<evidence type="ECO:0000256" key="5">
    <source>
        <dbReference type="PROSITE-ProRule" id="PRU00317"/>
    </source>
</evidence>
<dbReference type="InterPro" id="IPR016024">
    <property type="entry name" value="ARM-type_fold"/>
</dbReference>
<feature type="repeat" description="Pumilio" evidence="5">
    <location>
        <begin position="528"/>
        <end position="563"/>
    </location>
</feature>
<feature type="repeat" description="Pumilio" evidence="5">
    <location>
        <begin position="564"/>
        <end position="599"/>
    </location>
</feature>
<protein>
    <recommendedName>
        <fullName evidence="7">PUM-HD domain-containing protein</fullName>
    </recommendedName>
</protein>
<evidence type="ECO:0000256" key="1">
    <source>
        <dbReference type="ARBA" id="ARBA00022737"/>
    </source>
</evidence>
<dbReference type="GO" id="GO:0005737">
    <property type="term" value="C:cytoplasm"/>
    <property type="evidence" value="ECO:0007669"/>
    <property type="project" value="TreeGrafter"/>
</dbReference>
<dbReference type="PROSITE" id="PS50303">
    <property type="entry name" value="PUM_HD"/>
    <property type="match status" value="1"/>
</dbReference>
<dbReference type="AlphaFoldDB" id="A0AAP0R8J0"/>
<dbReference type="PROSITE" id="PS50302">
    <property type="entry name" value="PUM"/>
    <property type="match status" value="6"/>
</dbReference>
<gene>
    <name evidence="8" type="ORF">L1049_025574</name>
</gene>
<keyword evidence="2" id="KW-0810">Translation regulation</keyword>
<dbReference type="InterPro" id="IPR011989">
    <property type="entry name" value="ARM-like"/>
</dbReference>
<evidence type="ECO:0000256" key="2">
    <source>
        <dbReference type="ARBA" id="ARBA00022845"/>
    </source>
</evidence>